<name>A0A7C1W285_9GAMM</name>
<dbReference type="Pfam" id="PF04773">
    <property type="entry name" value="FecR"/>
    <property type="match status" value="1"/>
</dbReference>
<reference evidence="3" key="1">
    <citation type="journal article" date="2020" name="mSystems">
        <title>Genome- and Community-Level Interaction Insights into Carbon Utilization and Element Cycling Functions of Hydrothermarchaeota in Hydrothermal Sediment.</title>
        <authorList>
            <person name="Zhou Z."/>
            <person name="Liu Y."/>
            <person name="Xu W."/>
            <person name="Pan J."/>
            <person name="Luo Z.H."/>
            <person name="Li M."/>
        </authorList>
    </citation>
    <scope>NUCLEOTIDE SEQUENCE [LARGE SCALE GENOMIC DNA]</scope>
    <source>
        <strain evidence="3">HyVt-380</strain>
    </source>
</reference>
<dbReference type="EMBL" id="DRHY01000277">
    <property type="protein sequence ID" value="HEC75097.1"/>
    <property type="molecule type" value="Genomic_DNA"/>
</dbReference>
<dbReference type="Gene3D" id="2.60.120.1440">
    <property type="match status" value="1"/>
</dbReference>
<dbReference type="GO" id="GO:0016989">
    <property type="term" value="F:sigma factor antagonist activity"/>
    <property type="evidence" value="ECO:0007669"/>
    <property type="project" value="TreeGrafter"/>
</dbReference>
<dbReference type="AlphaFoldDB" id="A0A7C1W285"/>
<protein>
    <submittedName>
        <fullName evidence="3">FecR family protein</fullName>
    </submittedName>
</protein>
<feature type="domain" description="FecR N-terminal" evidence="2">
    <location>
        <begin position="13"/>
        <end position="52"/>
    </location>
</feature>
<dbReference type="PANTHER" id="PTHR30273:SF2">
    <property type="entry name" value="PROTEIN FECR"/>
    <property type="match status" value="1"/>
</dbReference>
<dbReference type="Proteomes" id="UP000886384">
    <property type="component" value="Unassembled WGS sequence"/>
</dbReference>
<dbReference type="PIRSF" id="PIRSF018266">
    <property type="entry name" value="FecR"/>
    <property type="match status" value="1"/>
</dbReference>
<dbReference type="Pfam" id="PF16220">
    <property type="entry name" value="DUF4880"/>
    <property type="match status" value="1"/>
</dbReference>
<evidence type="ECO:0000259" key="2">
    <source>
        <dbReference type="Pfam" id="PF16220"/>
    </source>
</evidence>
<proteinExistence type="predicted"/>
<accession>A0A7C1W285</accession>
<dbReference type="InterPro" id="IPR006860">
    <property type="entry name" value="FecR"/>
</dbReference>
<dbReference type="InterPro" id="IPR012373">
    <property type="entry name" value="Ferrdict_sens_TM"/>
</dbReference>
<organism evidence="3">
    <name type="scientific">Methylophaga aminisulfidivorans</name>
    <dbReference type="NCBI Taxonomy" id="230105"/>
    <lineage>
        <taxon>Bacteria</taxon>
        <taxon>Pseudomonadati</taxon>
        <taxon>Pseudomonadota</taxon>
        <taxon>Gammaproteobacteria</taxon>
        <taxon>Thiotrichales</taxon>
        <taxon>Piscirickettsiaceae</taxon>
        <taxon>Methylophaga</taxon>
    </lineage>
</organism>
<feature type="domain" description="FecR protein" evidence="1">
    <location>
        <begin position="110"/>
        <end position="200"/>
    </location>
</feature>
<sequence>MKDDSQLSDPINQACLWVARLWADDASNADHEACQQWREADPQHEQAWQQLMSLQTQIRSLPDRQLGSKVLRTRAGLSRRHILSIGGIGLGVSALGIDRFYASAASGTSYATSTGEIRHISLEDGTQLVLNTNSEVQVSYDEHTRRVLLLKGEVRIETSPDVRPFSVVSRDALLQPLGTRFSVRQSDNDCQLQVYEGSVRVSPLLISSSPEVIPSGSGVTFSVTNISPTFAIDLSSEAWTQHRLAVANMPLTQFVNELSRYRTGFLRISPDLHALTVTGIFSLDDTDRVLQQLTEILPVTVHYFSPYWVTVKPS</sequence>
<dbReference type="PANTHER" id="PTHR30273">
    <property type="entry name" value="PERIPLASMIC SIGNAL SENSOR AND SIGMA FACTOR ACTIVATOR FECR-RELATED"/>
    <property type="match status" value="1"/>
</dbReference>
<gene>
    <name evidence="3" type="ORF">ENI26_12125</name>
</gene>
<dbReference type="InterPro" id="IPR032623">
    <property type="entry name" value="FecR_N"/>
</dbReference>
<comment type="caution">
    <text evidence="3">The sequence shown here is derived from an EMBL/GenBank/DDBJ whole genome shotgun (WGS) entry which is preliminary data.</text>
</comment>
<evidence type="ECO:0000313" key="3">
    <source>
        <dbReference type="EMBL" id="HEC75097.1"/>
    </source>
</evidence>
<evidence type="ECO:0000259" key="1">
    <source>
        <dbReference type="Pfam" id="PF04773"/>
    </source>
</evidence>